<sequence length="439" mass="46338">MSVTVSATLAVNEALAERRRRGLPVLPLGFGEAGLPVHPSMRDALSAGCDRNAYGPVAGTAELREAAAGYWRRRGLPTDPDLVVAGPGSKPLLYGLLLSIGGAVAVAAPSWVSYAAQAHLSGHGCVQVPTDPAQGGLPQPDLLAAAVEDERARGRDIRAVVATLPDNPTGTLADDATVRRLAHTARELDLVIISDEIYRDLVHDPGADFHSLAEYAPERTVVTTGLSKNLALGGWRLGVARLPDSPFGRLLRADLLGVASEIWSSPAAPVQQAAAYAFGEPPEIADHIGRSRRLHGIVIREVADRFAAAGALVPAPQAAFYTYPDLEAWRGHLAAEHGVRTGRELAALLLEDYGMGVLAAAEFGENERALRLRVASSLLYGDTEARRHAALAADDPLALPWIRAHLDRLSEVLERVGPGARRAAARVPAPAVRAVPKAG</sequence>
<keyword evidence="4 6" id="KW-0808">Transferase</keyword>
<dbReference type="PANTHER" id="PTHR46383">
    <property type="entry name" value="ASPARTATE AMINOTRANSFERASE"/>
    <property type="match status" value="1"/>
</dbReference>
<dbReference type="Gene3D" id="3.40.640.10">
    <property type="entry name" value="Type I PLP-dependent aspartate aminotransferase-like (Major domain)"/>
    <property type="match status" value="1"/>
</dbReference>
<dbReference type="PROSITE" id="PS00105">
    <property type="entry name" value="AA_TRANSFER_CLASS_1"/>
    <property type="match status" value="1"/>
</dbReference>
<evidence type="ECO:0000256" key="4">
    <source>
        <dbReference type="ARBA" id="ARBA00022679"/>
    </source>
</evidence>
<keyword evidence="9" id="KW-1185">Reference proteome</keyword>
<accession>A0A853BJ75</accession>
<evidence type="ECO:0000259" key="7">
    <source>
        <dbReference type="Pfam" id="PF00155"/>
    </source>
</evidence>
<dbReference type="InterPro" id="IPR050596">
    <property type="entry name" value="AspAT/PAT-like"/>
</dbReference>
<dbReference type="InterPro" id="IPR015422">
    <property type="entry name" value="PyrdxlP-dep_Trfase_small"/>
</dbReference>
<name>A0A853BJ75_9ACTN</name>
<gene>
    <name evidence="8" type="ORF">HNR12_001835</name>
</gene>
<dbReference type="InterPro" id="IPR015421">
    <property type="entry name" value="PyrdxlP-dep_Trfase_major"/>
</dbReference>
<dbReference type="InterPro" id="IPR004839">
    <property type="entry name" value="Aminotransferase_I/II_large"/>
</dbReference>
<dbReference type="InterPro" id="IPR015424">
    <property type="entry name" value="PyrdxlP-dep_Trfase"/>
</dbReference>
<dbReference type="Gene3D" id="3.90.1150.10">
    <property type="entry name" value="Aspartate Aminotransferase, domain 1"/>
    <property type="match status" value="1"/>
</dbReference>
<evidence type="ECO:0000313" key="9">
    <source>
        <dbReference type="Proteomes" id="UP000575985"/>
    </source>
</evidence>
<dbReference type="RefSeq" id="WP_179767055.1">
    <property type="nucleotide sequence ID" value="NZ_JACCFO010000001.1"/>
</dbReference>
<comment type="similarity">
    <text evidence="2 6">Belongs to the class-I pyridoxal-phosphate-dependent aminotransferase family.</text>
</comment>
<dbReference type="Pfam" id="PF00155">
    <property type="entry name" value="Aminotran_1_2"/>
    <property type="match status" value="1"/>
</dbReference>
<dbReference type="CDD" id="cd00609">
    <property type="entry name" value="AAT_like"/>
    <property type="match status" value="1"/>
</dbReference>
<proteinExistence type="inferred from homology"/>
<dbReference type="EMBL" id="JACCFO010000001">
    <property type="protein sequence ID" value="NYI95558.1"/>
    <property type="molecule type" value="Genomic_DNA"/>
</dbReference>
<dbReference type="SUPFAM" id="SSF53383">
    <property type="entry name" value="PLP-dependent transferases"/>
    <property type="match status" value="1"/>
</dbReference>
<comment type="cofactor">
    <cofactor evidence="1 6">
        <name>pyridoxal 5'-phosphate</name>
        <dbReference type="ChEBI" id="CHEBI:597326"/>
    </cofactor>
</comment>
<dbReference type="GO" id="GO:0030170">
    <property type="term" value="F:pyridoxal phosphate binding"/>
    <property type="evidence" value="ECO:0007669"/>
    <property type="project" value="InterPro"/>
</dbReference>
<dbReference type="GO" id="GO:0008483">
    <property type="term" value="F:transaminase activity"/>
    <property type="evidence" value="ECO:0007669"/>
    <property type="project" value="UniProtKB-KW"/>
</dbReference>
<dbReference type="GO" id="GO:0006520">
    <property type="term" value="P:amino acid metabolic process"/>
    <property type="evidence" value="ECO:0007669"/>
    <property type="project" value="InterPro"/>
</dbReference>
<keyword evidence="5" id="KW-0663">Pyridoxal phosphate</keyword>
<dbReference type="AlphaFoldDB" id="A0A853BJ75"/>
<evidence type="ECO:0000256" key="5">
    <source>
        <dbReference type="ARBA" id="ARBA00022898"/>
    </source>
</evidence>
<dbReference type="PANTHER" id="PTHR46383:SF1">
    <property type="entry name" value="ASPARTATE AMINOTRANSFERASE"/>
    <property type="match status" value="1"/>
</dbReference>
<evidence type="ECO:0000313" key="8">
    <source>
        <dbReference type="EMBL" id="NYI95558.1"/>
    </source>
</evidence>
<evidence type="ECO:0000256" key="2">
    <source>
        <dbReference type="ARBA" id="ARBA00007441"/>
    </source>
</evidence>
<feature type="domain" description="Aminotransferase class I/classII large" evidence="7">
    <location>
        <begin position="45"/>
        <end position="375"/>
    </location>
</feature>
<evidence type="ECO:0000256" key="6">
    <source>
        <dbReference type="RuleBase" id="RU000481"/>
    </source>
</evidence>
<protein>
    <recommendedName>
        <fullName evidence="6">Aminotransferase</fullName>
        <ecNumber evidence="6">2.6.1.-</ecNumber>
    </recommendedName>
</protein>
<evidence type="ECO:0000256" key="1">
    <source>
        <dbReference type="ARBA" id="ARBA00001933"/>
    </source>
</evidence>
<dbReference type="Proteomes" id="UP000575985">
    <property type="component" value="Unassembled WGS sequence"/>
</dbReference>
<dbReference type="InterPro" id="IPR004838">
    <property type="entry name" value="NHTrfase_class1_PyrdxlP-BS"/>
</dbReference>
<evidence type="ECO:0000256" key="3">
    <source>
        <dbReference type="ARBA" id="ARBA00022576"/>
    </source>
</evidence>
<comment type="caution">
    <text evidence="8">The sequence shown here is derived from an EMBL/GenBank/DDBJ whole genome shotgun (WGS) entry which is preliminary data.</text>
</comment>
<reference evidence="8 9" key="1">
    <citation type="submission" date="2020-07" db="EMBL/GenBank/DDBJ databases">
        <title>Sequencing the genomes of 1000 actinobacteria strains.</title>
        <authorList>
            <person name="Klenk H.-P."/>
        </authorList>
    </citation>
    <scope>NUCLEOTIDE SEQUENCE [LARGE SCALE GENOMIC DNA]</scope>
    <source>
        <strain evidence="8 9">DSM 45927</strain>
    </source>
</reference>
<dbReference type="EC" id="2.6.1.-" evidence="6"/>
<organism evidence="8 9">
    <name type="scientific">Streptomonospora nanhaiensis</name>
    <dbReference type="NCBI Taxonomy" id="1323731"/>
    <lineage>
        <taxon>Bacteria</taxon>
        <taxon>Bacillati</taxon>
        <taxon>Actinomycetota</taxon>
        <taxon>Actinomycetes</taxon>
        <taxon>Streptosporangiales</taxon>
        <taxon>Nocardiopsidaceae</taxon>
        <taxon>Streptomonospora</taxon>
    </lineage>
</organism>
<keyword evidence="3 6" id="KW-0032">Aminotransferase</keyword>